<keyword evidence="1" id="KW-0175">Coiled coil</keyword>
<feature type="coiled-coil region" evidence="1">
    <location>
        <begin position="100"/>
        <end position="178"/>
    </location>
</feature>
<organism evidence="2 3">
    <name type="scientific">Botrytis galanthina</name>
    <dbReference type="NCBI Taxonomy" id="278940"/>
    <lineage>
        <taxon>Eukaryota</taxon>
        <taxon>Fungi</taxon>
        <taxon>Dikarya</taxon>
        <taxon>Ascomycota</taxon>
        <taxon>Pezizomycotina</taxon>
        <taxon>Leotiomycetes</taxon>
        <taxon>Helotiales</taxon>
        <taxon>Sclerotiniaceae</taxon>
        <taxon>Botrytis</taxon>
    </lineage>
</organism>
<dbReference type="Proteomes" id="UP000308671">
    <property type="component" value="Unassembled WGS sequence"/>
</dbReference>
<dbReference type="AlphaFoldDB" id="A0A4V6T6W9"/>
<proteinExistence type="predicted"/>
<sequence length="186" mass="21539">MQLTMEEMYFRSVLEQVQQEVDDSLESLPNFRDSVLHLSKQVPVTVISEERLEAELQEDMDVLEDFKKKIAVRVRRQPIIMSIGELEAIELAARNMRGKWEEMERMLKAEEELLEEALQDAEKSFLEAEEILRNAQKEWNDAEAAWHAAAFELIDSRILESDEEILSLEQEKGETEAKGKPAESTT</sequence>
<protein>
    <submittedName>
        <fullName evidence="2">Uncharacterized protein</fullName>
    </submittedName>
</protein>
<accession>A0A4V6T6W9</accession>
<gene>
    <name evidence="2" type="ORF">BGAL_0287g00040</name>
</gene>
<evidence type="ECO:0000256" key="1">
    <source>
        <dbReference type="SAM" id="Coils"/>
    </source>
</evidence>
<name>A0A4V6T6W9_9HELO</name>
<dbReference type="EMBL" id="PQXL01000287">
    <property type="protein sequence ID" value="THV47806.1"/>
    <property type="molecule type" value="Genomic_DNA"/>
</dbReference>
<dbReference type="OrthoDB" id="3548555at2759"/>
<reference evidence="2 3" key="1">
    <citation type="submission" date="2017-12" db="EMBL/GenBank/DDBJ databases">
        <title>Comparative genomics of Botrytis spp.</title>
        <authorList>
            <person name="Valero-Jimenez C.A."/>
            <person name="Tapia P."/>
            <person name="Veloso J."/>
            <person name="Silva-Moreno E."/>
            <person name="Staats M."/>
            <person name="Valdes J.H."/>
            <person name="Van Kan J.A.L."/>
        </authorList>
    </citation>
    <scope>NUCLEOTIDE SEQUENCE [LARGE SCALE GENOMIC DNA]</scope>
    <source>
        <strain evidence="2 3">MUCL435</strain>
    </source>
</reference>
<comment type="caution">
    <text evidence="2">The sequence shown here is derived from an EMBL/GenBank/DDBJ whole genome shotgun (WGS) entry which is preliminary data.</text>
</comment>
<keyword evidence="3" id="KW-1185">Reference proteome</keyword>
<evidence type="ECO:0000313" key="2">
    <source>
        <dbReference type="EMBL" id="THV47806.1"/>
    </source>
</evidence>
<evidence type="ECO:0000313" key="3">
    <source>
        <dbReference type="Proteomes" id="UP000308671"/>
    </source>
</evidence>